<proteinExistence type="predicted"/>
<organism evidence="1">
    <name type="scientific">Rhodococcus sp. D-6</name>
    <dbReference type="NCBI Taxonomy" id="1387842"/>
    <lineage>
        <taxon>Bacteria</taxon>
        <taxon>Bacillati</taxon>
        <taxon>Actinomycetota</taxon>
        <taxon>Actinomycetes</taxon>
        <taxon>Mycobacteriales</taxon>
        <taxon>Nocardiaceae</taxon>
        <taxon>Rhodococcus</taxon>
    </lineage>
</organism>
<dbReference type="KEGG" id="rhox:RBB84_02555"/>
<gene>
    <name evidence="1" type="ORF">RBB84_02555</name>
</gene>
<reference evidence="1" key="1">
    <citation type="submission" date="2023-08" db="EMBL/GenBank/DDBJ databases">
        <title>The novel hydrolase IpcH responsible for the initial isoprocarb degradation step in Rhodococcus sp. D-6.</title>
        <authorList>
            <person name="Zhu Q."/>
        </authorList>
    </citation>
    <scope>NUCLEOTIDE SEQUENCE</scope>
    <source>
        <strain evidence="1">D-6</strain>
    </source>
</reference>
<dbReference type="AlphaFoldDB" id="A0AAU7V0P0"/>
<dbReference type="EMBL" id="CP132970">
    <property type="protein sequence ID" value="XBW04881.1"/>
    <property type="molecule type" value="Genomic_DNA"/>
</dbReference>
<sequence>MTNRAGHERIVAAAIKDGRVHPARRGHWLEALQPNPEQAERLLASLAPGLPPEGEPWVV</sequence>
<dbReference type="RefSeq" id="WP_064255863.1">
    <property type="nucleotide sequence ID" value="NZ_CP132970.1"/>
</dbReference>
<protein>
    <submittedName>
        <fullName evidence="1">Uncharacterized protein</fullName>
    </submittedName>
</protein>
<name>A0AAU7V0P0_9NOCA</name>
<evidence type="ECO:0000313" key="1">
    <source>
        <dbReference type="EMBL" id="XBW04881.1"/>
    </source>
</evidence>
<accession>A0AAU7V0P0</accession>